<dbReference type="InParanoid" id="A0A517SKU4"/>
<dbReference type="GO" id="GO:0006508">
    <property type="term" value="P:proteolysis"/>
    <property type="evidence" value="ECO:0007669"/>
    <property type="project" value="UniProtKB-KW"/>
</dbReference>
<evidence type="ECO:0000259" key="3">
    <source>
        <dbReference type="PROSITE" id="PS50106"/>
    </source>
</evidence>
<organism evidence="4 5">
    <name type="scientific">Caulifigura coniformis</name>
    <dbReference type="NCBI Taxonomy" id="2527983"/>
    <lineage>
        <taxon>Bacteria</taxon>
        <taxon>Pseudomonadati</taxon>
        <taxon>Planctomycetota</taxon>
        <taxon>Planctomycetia</taxon>
        <taxon>Planctomycetales</taxon>
        <taxon>Planctomycetaceae</taxon>
        <taxon>Caulifigura</taxon>
    </lineage>
</organism>
<evidence type="ECO:0000256" key="1">
    <source>
        <dbReference type="ARBA" id="ARBA00022670"/>
    </source>
</evidence>
<dbReference type="InterPro" id="IPR001478">
    <property type="entry name" value="PDZ"/>
</dbReference>
<evidence type="ECO:0000313" key="5">
    <source>
        <dbReference type="Proteomes" id="UP000315700"/>
    </source>
</evidence>
<dbReference type="PANTHER" id="PTHR43343">
    <property type="entry name" value="PEPTIDASE S12"/>
    <property type="match status" value="1"/>
</dbReference>
<name>A0A517SKU4_9PLAN</name>
<protein>
    <submittedName>
        <fullName evidence="4">Periplasmic pH-dependent serine endoprotease DegQ</fullName>
        <ecNumber evidence="4">3.4.21.107</ecNumber>
    </submittedName>
</protein>
<accession>A0A517SKU4</accession>
<dbReference type="Gene3D" id="2.40.10.120">
    <property type="match status" value="1"/>
</dbReference>
<dbReference type="AlphaFoldDB" id="A0A517SKU4"/>
<dbReference type="InterPro" id="IPR009003">
    <property type="entry name" value="Peptidase_S1_PA"/>
</dbReference>
<evidence type="ECO:0000256" key="2">
    <source>
        <dbReference type="ARBA" id="ARBA00022801"/>
    </source>
</evidence>
<dbReference type="Gene3D" id="2.30.42.10">
    <property type="match status" value="1"/>
</dbReference>
<dbReference type="PRINTS" id="PR00834">
    <property type="entry name" value="PROTEASES2C"/>
</dbReference>
<dbReference type="Pfam" id="PF13180">
    <property type="entry name" value="PDZ_2"/>
    <property type="match status" value="1"/>
</dbReference>
<dbReference type="InterPro" id="IPR036034">
    <property type="entry name" value="PDZ_sf"/>
</dbReference>
<gene>
    <name evidence="4" type="primary">degQ_3</name>
    <name evidence="4" type="ORF">Pan44_48010</name>
</gene>
<dbReference type="InterPro" id="IPR051201">
    <property type="entry name" value="Chloro_Bact_Ser_Proteases"/>
</dbReference>
<dbReference type="SUPFAM" id="SSF50156">
    <property type="entry name" value="PDZ domain-like"/>
    <property type="match status" value="1"/>
</dbReference>
<dbReference type="Proteomes" id="UP000315700">
    <property type="component" value="Chromosome"/>
</dbReference>
<dbReference type="EC" id="3.4.21.107" evidence="4"/>
<keyword evidence="2 4" id="KW-0378">Hydrolase</keyword>
<evidence type="ECO:0000313" key="4">
    <source>
        <dbReference type="EMBL" id="QDT56741.1"/>
    </source>
</evidence>
<dbReference type="KEGG" id="ccos:Pan44_48010"/>
<keyword evidence="5" id="KW-1185">Reference proteome</keyword>
<dbReference type="GO" id="GO:0004252">
    <property type="term" value="F:serine-type endopeptidase activity"/>
    <property type="evidence" value="ECO:0007669"/>
    <property type="project" value="InterPro"/>
</dbReference>
<dbReference type="EMBL" id="CP036271">
    <property type="protein sequence ID" value="QDT56741.1"/>
    <property type="molecule type" value="Genomic_DNA"/>
</dbReference>
<keyword evidence="1 4" id="KW-0645">Protease</keyword>
<feature type="domain" description="PDZ" evidence="3">
    <location>
        <begin position="284"/>
        <end position="382"/>
    </location>
</feature>
<sequence>MHGLRTLGISLGSAVLASLFTVWLTGRGQDIGNLAMGDVPAAPVRRAPAQGAAPVDGELQSQLPSLPALGFAASSPDEAVNIAVYERCNKSVVNISTVTVVANSLLFGVVPGEGNGSGSILDKQGHILTNNHVINDAREIQVTLFNEEIYTAELVGADPINDIAVLRIKAPAEQLFPMTLGDSDELKVGLRVFALGNPFGLFRTMSEGIISSLNRSLAVHDNWEIKSIIQIDANINPGNSGGPLLDAQGRLIGMNTAIASKVQQSAGIGFAIPVNLVKRVVPELLKHGRVIRGDIGITHVTVTDNGLRIARLSPGGPAEQAGLRPPQAVRSRFGIRPQIDRSTADVITAIDGTKVTNASEFLSVIESKKPGDVVELSVLREGRVIRVRVRLGSDEPVSTKR</sequence>
<dbReference type="PROSITE" id="PS50106">
    <property type="entry name" value="PDZ"/>
    <property type="match status" value="1"/>
</dbReference>
<dbReference type="InterPro" id="IPR001940">
    <property type="entry name" value="Peptidase_S1C"/>
</dbReference>
<dbReference type="Pfam" id="PF13365">
    <property type="entry name" value="Trypsin_2"/>
    <property type="match status" value="1"/>
</dbReference>
<reference evidence="4 5" key="1">
    <citation type="submission" date="2019-02" db="EMBL/GenBank/DDBJ databases">
        <title>Deep-cultivation of Planctomycetes and their phenomic and genomic characterization uncovers novel biology.</title>
        <authorList>
            <person name="Wiegand S."/>
            <person name="Jogler M."/>
            <person name="Boedeker C."/>
            <person name="Pinto D."/>
            <person name="Vollmers J."/>
            <person name="Rivas-Marin E."/>
            <person name="Kohn T."/>
            <person name="Peeters S.H."/>
            <person name="Heuer A."/>
            <person name="Rast P."/>
            <person name="Oberbeckmann S."/>
            <person name="Bunk B."/>
            <person name="Jeske O."/>
            <person name="Meyerdierks A."/>
            <person name="Storesund J.E."/>
            <person name="Kallscheuer N."/>
            <person name="Luecker S."/>
            <person name="Lage O.M."/>
            <person name="Pohl T."/>
            <person name="Merkel B.J."/>
            <person name="Hornburger P."/>
            <person name="Mueller R.-W."/>
            <person name="Bruemmer F."/>
            <person name="Labrenz M."/>
            <person name="Spormann A.M."/>
            <person name="Op den Camp H."/>
            <person name="Overmann J."/>
            <person name="Amann R."/>
            <person name="Jetten M.S.M."/>
            <person name="Mascher T."/>
            <person name="Medema M.H."/>
            <person name="Devos D.P."/>
            <person name="Kaster A.-K."/>
            <person name="Ovreas L."/>
            <person name="Rohde M."/>
            <person name="Galperin M.Y."/>
            <person name="Jogler C."/>
        </authorList>
    </citation>
    <scope>NUCLEOTIDE SEQUENCE [LARGE SCALE GENOMIC DNA]</scope>
    <source>
        <strain evidence="4 5">Pan44</strain>
    </source>
</reference>
<dbReference type="SMART" id="SM00228">
    <property type="entry name" value="PDZ"/>
    <property type="match status" value="1"/>
</dbReference>
<dbReference type="SUPFAM" id="SSF50494">
    <property type="entry name" value="Trypsin-like serine proteases"/>
    <property type="match status" value="1"/>
</dbReference>
<dbReference type="PANTHER" id="PTHR43343:SF3">
    <property type="entry name" value="PROTEASE DO-LIKE 8, CHLOROPLASTIC"/>
    <property type="match status" value="1"/>
</dbReference>
<proteinExistence type="predicted"/>